<protein>
    <submittedName>
        <fullName evidence="1">Uncharacterized protein</fullName>
    </submittedName>
</protein>
<reference evidence="1" key="1">
    <citation type="journal article" date="2020" name="Nature">
        <title>Giant virus diversity and host interactions through global metagenomics.</title>
        <authorList>
            <person name="Schulz F."/>
            <person name="Roux S."/>
            <person name="Paez-Espino D."/>
            <person name="Jungbluth S."/>
            <person name="Walsh D.A."/>
            <person name="Denef V.J."/>
            <person name="McMahon K.D."/>
            <person name="Konstantinidis K.T."/>
            <person name="Eloe-Fadrosh E.A."/>
            <person name="Kyrpides N.C."/>
            <person name="Woyke T."/>
        </authorList>
    </citation>
    <scope>NUCLEOTIDE SEQUENCE</scope>
    <source>
        <strain evidence="1">GVMAG-S-1102113-118</strain>
    </source>
</reference>
<name>A0A6C0KDQ0_9ZZZZ</name>
<proteinExistence type="predicted"/>
<organism evidence="1">
    <name type="scientific">viral metagenome</name>
    <dbReference type="NCBI Taxonomy" id="1070528"/>
    <lineage>
        <taxon>unclassified sequences</taxon>
        <taxon>metagenomes</taxon>
        <taxon>organismal metagenomes</taxon>
    </lineage>
</organism>
<dbReference type="AlphaFoldDB" id="A0A6C0KDQ0"/>
<accession>A0A6C0KDQ0</accession>
<evidence type="ECO:0000313" key="1">
    <source>
        <dbReference type="EMBL" id="QHU14448.1"/>
    </source>
</evidence>
<dbReference type="EMBL" id="MN740840">
    <property type="protein sequence ID" value="QHU14448.1"/>
    <property type="molecule type" value="Genomic_DNA"/>
</dbReference>
<sequence>MSRPNVLAADTAKPVDAVSVCIEGASDTRQTDRVESLIWILRRKYCSLNSFKFSDSVKVYKEKEKTLTMLILLAASVTSSFTLGTVGTNAAYIKYIGVGVSLLTTVVSGVQKVKNYPDQVDRGLKLAEDWRKIANTVNVRLNKMDDPASEGLITEEDAVNAIGDLKCQNISYSFPAIQVVKDTDRSIKWATKLLDSCVALKISGDCTQEKVDRINAKVQRLLDPPAKEGDPDFEEI</sequence>